<dbReference type="EMBL" id="JBBXMP010000022">
    <property type="protein sequence ID" value="KAL0067879.1"/>
    <property type="molecule type" value="Genomic_DNA"/>
</dbReference>
<evidence type="ECO:0000313" key="7">
    <source>
        <dbReference type="EMBL" id="KAL0067879.1"/>
    </source>
</evidence>
<evidence type="ECO:0000256" key="3">
    <source>
        <dbReference type="RuleBase" id="RU003968"/>
    </source>
</evidence>
<keyword evidence="8" id="KW-1185">Reference proteome</keyword>
<dbReference type="PROSITE" id="PS00623">
    <property type="entry name" value="GMC_OXRED_1"/>
    <property type="match status" value="1"/>
</dbReference>
<reference evidence="7 8" key="1">
    <citation type="submission" date="2024-05" db="EMBL/GenBank/DDBJ databases">
        <title>A draft genome resource for the thread blight pathogen Marasmius tenuissimus strain MS-2.</title>
        <authorList>
            <person name="Yulfo-Soto G.E."/>
            <person name="Baruah I.K."/>
            <person name="Amoako-Attah I."/>
            <person name="Bukari Y."/>
            <person name="Meinhardt L.W."/>
            <person name="Bailey B.A."/>
            <person name="Cohen S.P."/>
        </authorList>
    </citation>
    <scope>NUCLEOTIDE SEQUENCE [LARGE SCALE GENOMIC DNA]</scope>
    <source>
        <strain evidence="7 8">MS-2</strain>
    </source>
</reference>
<organism evidence="7 8">
    <name type="scientific">Marasmius tenuissimus</name>
    <dbReference type="NCBI Taxonomy" id="585030"/>
    <lineage>
        <taxon>Eukaryota</taxon>
        <taxon>Fungi</taxon>
        <taxon>Dikarya</taxon>
        <taxon>Basidiomycota</taxon>
        <taxon>Agaricomycotina</taxon>
        <taxon>Agaricomycetes</taxon>
        <taxon>Agaricomycetidae</taxon>
        <taxon>Agaricales</taxon>
        <taxon>Marasmiineae</taxon>
        <taxon>Marasmiaceae</taxon>
        <taxon>Marasmius</taxon>
    </lineage>
</organism>
<feature type="domain" description="Glucose-methanol-choline oxidoreductase N-terminal" evidence="6">
    <location>
        <begin position="275"/>
        <end position="289"/>
    </location>
</feature>
<dbReference type="InterPro" id="IPR036188">
    <property type="entry name" value="FAD/NAD-bd_sf"/>
</dbReference>
<keyword evidence="3" id="KW-0274">FAD</keyword>
<dbReference type="Pfam" id="PF00732">
    <property type="entry name" value="GMC_oxred_N"/>
    <property type="match status" value="1"/>
</dbReference>
<evidence type="ECO:0000256" key="1">
    <source>
        <dbReference type="ARBA" id="ARBA00001974"/>
    </source>
</evidence>
<name>A0ABR3A3D6_9AGAR</name>
<evidence type="ECO:0000256" key="4">
    <source>
        <dbReference type="SAM" id="MobiDB-lite"/>
    </source>
</evidence>
<dbReference type="SUPFAM" id="SSF54373">
    <property type="entry name" value="FAD-linked reductases, C-terminal domain"/>
    <property type="match status" value="1"/>
</dbReference>
<dbReference type="InterPro" id="IPR012132">
    <property type="entry name" value="GMC_OxRdtase"/>
</dbReference>
<dbReference type="InterPro" id="IPR000172">
    <property type="entry name" value="GMC_OxRdtase_N"/>
</dbReference>
<dbReference type="Pfam" id="PF05199">
    <property type="entry name" value="GMC_oxred_C"/>
    <property type="match status" value="1"/>
</dbReference>
<sequence length="609" mass="66974">MSQDHQETFDLIFAGGGTTACVVAGRLAAADPSLRILLLEAGTHVRDDPTHVQPARYYSNLVAPGKTLSFHVAKPSPALNGRSPIVPTGRCVGGGSSVNFVMYTRASPSDYDDWENLDNPGWGSKDLIPLANKVETFQVDGLSGHGTSGPIKISKGGKMTSVGQDYLDAAAAYDKDRSSTNDTNNFEDCDKYSPWFKYIDDVTGKRSDTAHHFIYNQVDHNKNLNVQERCRVTRVIFEGNKAVGVEYADDKLRNRDGTAPVLRALASRLVVISGGAFGSPAILERSGIGSKELLQKLDIPVVVDLPGVGENYNDHNLVFLGHYTSPDTETLCDLFHGTEEEVKPYLEQWQKDGKGLMAHNGVDAGIKIRPHDRDLKELGPAFKKRWEDYFMNASDKPVMWTGVLTAYTGMDRTMRGEKCFSSGYYTEYPVSTGRVHITAARDPYAPLDFESGFLDDEADVVVLRWSYKHCREIIRRMKTYRGCIPSQHPKFPEDSEAARGIGKCDGPDDLSSPPIKYTEEDDKAIDHWHRQTVETTWHSLGTCAMKPRKKGGVVDSNLNVYGVQNLKVADLSIAPANVGANTYNSALVVGEKAAVIIARELGVKGVEAH</sequence>
<dbReference type="PANTHER" id="PTHR11552">
    <property type="entry name" value="GLUCOSE-METHANOL-CHOLINE GMC OXIDOREDUCTASE"/>
    <property type="match status" value="1"/>
</dbReference>
<protein>
    <recommendedName>
        <fullName evidence="5 6">Glucose-methanol-choline oxidoreductase N-terminal domain-containing protein</fullName>
    </recommendedName>
</protein>
<dbReference type="Proteomes" id="UP001437256">
    <property type="component" value="Unassembled WGS sequence"/>
</dbReference>
<feature type="domain" description="Glucose-methanol-choline oxidoreductase N-terminal" evidence="5">
    <location>
        <begin position="89"/>
        <end position="112"/>
    </location>
</feature>
<accession>A0ABR3A3D6</accession>
<dbReference type="Gene3D" id="3.30.560.10">
    <property type="entry name" value="Glucose Oxidase, domain 3"/>
    <property type="match status" value="1"/>
</dbReference>
<comment type="cofactor">
    <cofactor evidence="1">
        <name>FAD</name>
        <dbReference type="ChEBI" id="CHEBI:57692"/>
    </cofactor>
</comment>
<gene>
    <name evidence="7" type="ORF">AAF712_005047</name>
</gene>
<dbReference type="PIRSF" id="PIRSF000137">
    <property type="entry name" value="Alcohol_oxidase"/>
    <property type="match status" value="1"/>
</dbReference>
<comment type="caution">
    <text evidence="7">The sequence shown here is derived from an EMBL/GenBank/DDBJ whole genome shotgun (WGS) entry which is preliminary data.</text>
</comment>
<evidence type="ECO:0000259" key="5">
    <source>
        <dbReference type="PROSITE" id="PS00623"/>
    </source>
</evidence>
<dbReference type="PROSITE" id="PS00624">
    <property type="entry name" value="GMC_OXRED_2"/>
    <property type="match status" value="1"/>
</dbReference>
<comment type="similarity">
    <text evidence="2 3">Belongs to the GMC oxidoreductase family.</text>
</comment>
<evidence type="ECO:0000256" key="2">
    <source>
        <dbReference type="ARBA" id="ARBA00010790"/>
    </source>
</evidence>
<dbReference type="PANTHER" id="PTHR11552:SF78">
    <property type="entry name" value="GLUCOSE-METHANOL-CHOLINE OXIDOREDUCTASE N-TERMINAL DOMAIN-CONTAINING PROTEIN"/>
    <property type="match status" value="1"/>
</dbReference>
<evidence type="ECO:0000313" key="8">
    <source>
        <dbReference type="Proteomes" id="UP001437256"/>
    </source>
</evidence>
<proteinExistence type="inferred from homology"/>
<dbReference type="InterPro" id="IPR007867">
    <property type="entry name" value="GMC_OxRtase_C"/>
</dbReference>
<keyword evidence="3" id="KW-0285">Flavoprotein</keyword>
<feature type="region of interest" description="Disordered" evidence="4">
    <location>
        <begin position="491"/>
        <end position="517"/>
    </location>
</feature>
<dbReference type="SUPFAM" id="SSF51905">
    <property type="entry name" value="FAD/NAD(P)-binding domain"/>
    <property type="match status" value="1"/>
</dbReference>
<evidence type="ECO:0000259" key="6">
    <source>
        <dbReference type="PROSITE" id="PS00624"/>
    </source>
</evidence>
<dbReference type="Gene3D" id="3.50.50.60">
    <property type="entry name" value="FAD/NAD(P)-binding domain"/>
    <property type="match status" value="1"/>
</dbReference>